<evidence type="ECO:0008006" key="6">
    <source>
        <dbReference type="Google" id="ProtNLM"/>
    </source>
</evidence>
<proteinExistence type="inferred from homology"/>
<accession>A0AAV3NQP4</accession>
<dbReference type="PANTHER" id="PTHR32054:SF9">
    <property type="entry name" value="OS04G0116200 PROTEIN"/>
    <property type="match status" value="1"/>
</dbReference>
<keyword evidence="2" id="KW-0175">Coiled coil</keyword>
<dbReference type="EMBL" id="BAABME010000285">
    <property type="protein sequence ID" value="GAA0141436.1"/>
    <property type="molecule type" value="Genomic_DNA"/>
</dbReference>
<comment type="caution">
    <text evidence="4">The sequence shown here is derived from an EMBL/GenBank/DDBJ whole genome shotgun (WGS) entry which is preliminary data.</text>
</comment>
<evidence type="ECO:0000313" key="4">
    <source>
        <dbReference type="EMBL" id="GAA0141436.1"/>
    </source>
</evidence>
<dbReference type="GO" id="GO:0009903">
    <property type="term" value="P:chloroplast avoidance movement"/>
    <property type="evidence" value="ECO:0007669"/>
    <property type="project" value="TreeGrafter"/>
</dbReference>
<evidence type="ECO:0000256" key="2">
    <source>
        <dbReference type="ARBA" id="ARBA00023054"/>
    </source>
</evidence>
<feature type="region of interest" description="Disordered" evidence="3">
    <location>
        <begin position="45"/>
        <end position="71"/>
    </location>
</feature>
<dbReference type="GO" id="GO:0005829">
    <property type="term" value="C:cytosol"/>
    <property type="evidence" value="ECO:0007669"/>
    <property type="project" value="TreeGrafter"/>
</dbReference>
<evidence type="ECO:0000256" key="3">
    <source>
        <dbReference type="SAM" id="MobiDB-lite"/>
    </source>
</evidence>
<dbReference type="AlphaFoldDB" id="A0AAV3NQP4"/>
<dbReference type="PANTHER" id="PTHR32054">
    <property type="entry name" value="HEAVY CHAIN, PUTATIVE, EXPRESSED-RELATED-RELATED"/>
    <property type="match status" value="1"/>
</dbReference>
<evidence type="ECO:0000313" key="5">
    <source>
        <dbReference type="Proteomes" id="UP001454036"/>
    </source>
</evidence>
<protein>
    <recommendedName>
        <fullName evidence="6">WEB family protein</fullName>
    </recommendedName>
</protein>
<gene>
    <name evidence="4" type="ORF">LIER_02578</name>
</gene>
<name>A0AAV3NQP4_LITER</name>
<keyword evidence="5" id="KW-1185">Reference proteome</keyword>
<dbReference type="Proteomes" id="UP001454036">
    <property type="component" value="Unassembled WGS sequence"/>
</dbReference>
<sequence>MEGDGGVRMMRKAEIDSSVPFRSVKEAVLLYGERVLGTEVYPNKIQQERSSESDDEQVKAELEETKESLQKAREQSMEMACCLSSLQEELERTRRELQHLKEQEKSSPSSSEFINKQQVRTIEPLSGELEHLKFMEDSTQFDHVLMLDKNEIFKDKVEFQKKRYVSFGNFPTPFTRVMVPPDHNDNNNDHHAAVLQRHPSLRKKKKKSLIPFIGGIFSRKKGSSSEMV</sequence>
<comment type="similarity">
    <text evidence="1">Belongs to the WEB family.</text>
</comment>
<evidence type="ECO:0000256" key="1">
    <source>
        <dbReference type="ARBA" id="ARBA00005485"/>
    </source>
</evidence>
<feature type="compositionally biased region" description="Basic and acidic residues" evidence="3">
    <location>
        <begin position="46"/>
        <end position="71"/>
    </location>
</feature>
<dbReference type="GO" id="GO:0009904">
    <property type="term" value="P:chloroplast accumulation movement"/>
    <property type="evidence" value="ECO:0007669"/>
    <property type="project" value="TreeGrafter"/>
</dbReference>
<organism evidence="4 5">
    <name type="scientific">Lithospermum erythrorhizon</name>
    <name type="common">Purple gromwell</name>
    <name type="synonym">Lithospermum officinale var. erythrorhizon</name>
    <dbReference type="NCBI Taxonomy" id="34254"/>
    <lineage>
        <taxon>Eukaryota</taxon>
        <taxon>Viridiplantae</taxon>
        <taxon>Streptophyta</taxon>
        <taxon>Embryophyta</taxon>
        <taxon>Tracheophyta</taxon>
        <taxon>Spermatophyta</taxon>
        <taxon>Magnoliopsida</taxon>
        <taxon>eudicotyledons</taxon>
        <taxon>Gunneridae</taxon>
        <taxon>Pentapetalae</taxon>
        <taxon>asterids</taxon>
        <taxon>lamiids</taxon>
        <taxon>Boraginales</taxon>
        <taxon>Boraginaceae</taxon>
        <taxon>Boraginoideae</taxon>
        <taxon>Lithospermeae</taxon>
        <taxon>Lithospermum</taxon>
    </lineage>
</organism>
<reference evidence="4 5" key="1">
    <citation type="submission" date="2024-01" db="EMBL/GenBank/DDBJ databases">
        <title>The complete chloroplast genome sequence of Lithospermum erythrorhizon: insights into the phylogenetic relationship among Boraginaceae species and the maternal lineages of purple gromwells.</title>
        <authorList>
            <person name="Okada T."/>
            <person name="Watanabe K."/>
        </authorList>
    </citation>
    <scope>NUCLEOTIDE SEQUENCE [LARGE SCALE GENOMIC DNA]</scope>
</reference>